<evidence type="ECO:0000313" key="2">
    <source>
        <dbReference type="EMBL" id="TNN75628.1"/>
    </source>
</evidence>
<dbReference type="Gene3D" id="2.30.42.10">
    <property type="match status" value="1"/>
</dbReference>
<evidence type="ECO:0000313" key="3">
    <source>
        <dbReference type="Proteomes" id="UP000314294"/>
    </source>
</evidence>
<gene>
    <name evidence="2" type="primary">Il16</name>
    <name evidence="2" type="ORF">EYF80_014178</name>
</gene>
<dbReference type="PANTHER" id="PTHR48484:SF2">
    <property type="entry name" value="PRO-INTERLEUKIN-16"/>
    <property type="match status" value="1"/>
</dbReference>
<dbReference type="Proteomes" id="UP000314294">
    <property type="component" value="Unassembled WGS sequence"/>
</dbReference>
<dbReference type="OrthoDB" id="6022711at2759"/>
<protein>
    <submittedName>
        <fullName evidence="2">Pro-interleukin-16</fullName>
    </submittedName>
</protein>
<dbReference type="PROSITE" id="PS50106">
    <property type="entry name" value="PDZ"/>
    <property type="match status" value="1"/>
</dbReference>
<dbReference type="PANTHER" id="PTHR48484">
    <property type="entry name" value="PRO-INTERLEUKIN-16"/>
    <property type="match status" value="1"/>
</dbReference>
<name>A0A4Z2IC72_9TELE</name>
<dbReference type="GO" id="GO:0030595">
    <property type="term" value="P:leukocyte chemotaxis"/>
    <property type="evidence" value="ECO:0007669"/>
    <property type="project" value="TreeGrafter"/>
</dbReference>
<dbReference type="SUPFAM" id="SSF50156">
    <property type="entry name" value="PDZ domain-like"/>
    <property type="match status" value="1"/>
</dbReference>
<reference evidence="2 3" key="1">
    <citation type="submission" date="2019-03" db="EMBL/GenBank/DDBJ databases">
        <title>First draft genome of Liparis tanakae, snailfish: a comprehensive survey of snailfish specific genes.</title>
        <authorList>
            <person name="Kim W."/>
            <person name="Song I."/>
            <person name="Jeong J.-H."/>
            <person name="Kim D."/>
            <person name="Kim S."/>
            <person name="Ryu S."/>
            <person name="Song J.Y."/>
            <person name="Lee S.K."/>
        </authorList>
    </citation>
    <scope>NUCLEOTIDE SEQUENCE [LARGE SCALE GENOMIC DNA]</scope>
    <source>
        <tissue evidence="2">Muscle</tissue>
    </source>
</reference>
<accession>A0A4Z2IC72</accession>
<dbReference type="GO" id="GO:0005125">
    <property type="term" value="F:cytokine activity"/>
    <property type="evidence" value="ECO:0007669"/>
    <property type="project" value="InterPro"/>
</dbReference>
<comment type="caution">
    <text evidence="2">The sequence shown here is derived from an EMBL/GenBank/DDBJ whole genome shotgun (WGS) entry which is preliminary data.</text>
</comment>
<dbReference type="EMBL" id="SRLO01000101">
    <property type="protein sequence ID" value="TNN75628.1"/>
    <property type="molecule type" value="Genomic_DNA"/>
</dbReference>
<evidence type="ECO:0000259" key="1">
    <source>
        <dbReference type="PROSITE" id="PS50106"/>
    </source>
</evidence>
<sequence>MVLDMGTTTEEVNGVHPYWIGDLDTIIMKTPKLYTAHPNGNAGFYRNRKSLSQQLEFPHSTPQGLGFSIVGGKDSMYGPMGIYVKTIFPGGAAAADGRLQEGDEILELNGESLHGLTHDEALHKFKVRLLYCDPNRSTGLATYRT</sequence>
<dbReference type="InterPro" id="IPR055287">
    <property type="entry name" value="IL-16-like"/>
</dbReference>
<dbReference type="InterPro" id="IPR036034">
    <property type="entry name" value="PDZ_sf"/>
</dbReference>
<organism evidence="2 3">
    <name type="scientific">Liparis tanakae</name>
    <name type="common">Tanaka's snailfish</name>
    <dbReference type="NCBI Taxonomy" id="230148"/>
    <lineage>
        <taxon>Eukaryota</taxon>
        <taxon>Metazoa</taxon>
        <taxon>Chordata</taxon>
        <taxon>Craniata</taxon>
        <taxon>Vertebrata</taxon>
        <taxon>Euteleostomi</taxon>
        <taxon>Actinopterygii</taxon>
        <taxon>Neopterygii</taxon>
        <taxon>Teleostei</taxon>
        <taxon>Neoteleostei</taxon>
        <taxon>Acanthomorphata</taxon>
        <taxon>Eupercaria</taxon>
        <taxon>Perciformes</taxon>
        <taxon>Cottioidei</taxon>
        <taxon>Cottales</taxon>
        <taxon>Liparidae</taxon>
        <taxon>Liparis</taxon>
    </lineage>
</organism>
<dbReference type="GO" id="GO:0042609">
    <property type="term" value="F:CD4 receptor binding"/>
    <property type="evidence" value="ECO:0007669"/>
    <property type="project" value="TreeGrafter"/>
</dbReference>
<dbReference type="AlphaFoldDB" id="A0A4Z2IC72"/>
<dbReference type="Pfam" id="PF00595">
    <property type="entry name" value="PDZ"/>
    <property type="match status" value="1"/>
</dbReference>
<dbReference type="InterPro" id="IPR001478">
    <property type="entry name" value="PDZ"/>
</dbReference>
<dbReference type="GO" id="GO:0050930">
    <property type="term" value="P:induction of positive chemotaxis"/>
    <property type="evidence" value="ECO:0007669"/>
    <property type="project" value="InterPro"/>
</dbReference>
<feature type="domain" description="PDZ" evidence="1">
    <location>
        <begin position="54"/>
        <end position="126"/>
    </location>
</feature>
<proteinExistence type="predicted"/>
<dbReference type="SMART" id="SM00228">
    <property type="entry name" value="PDZ"/>
    <property type="match status" value="1"/>
</dbReference>
<keyword evidence="3" id="KW-1185">Reference proteome</keyword>